<protein>
    <recommendedName>
        <fullName evidence="3">DUF3788 domain-containing protein</fullName>
    </recommendedName>
</protein>
<reference evidence="1 2" key="1">
    <citation type="journal article" date="2008" name="Int. J. Syst. Evol. Microbiol.">
        <title>Tessaracoccus flavescens sp. nov., isolated from marine sediment.</title>
        <authorList>
            <person name="Lee D.W."/>
            <person name="Lee S.D."/>
        </authorList>
    </citation>
    <scope>NUCLEOTIDE SEQUENCE [LARGE SCALE GENOMIC DNA]</scope>
    <source>
        <strain evidence="1 2">SST-39T</strain>
    </source>
</reference>
<organism evidence="1 2">
    <name type="scientific">Tessaracoccus flavescens</name>
    <dbReference type="NCBI Taxonomy" id="399497"/>
    <lineage>
        <taxon>Bacteria</taxon>
        <taxon>Bacillati</taxon>
        <taxon>Actinomycetota</taxon>
        <taxon>Actinomycetes</taxon>
        <taxon>Propionibacteriales</taxon>
        <taxon>Propionibacteriaceae</taxon>
        <taxon>Tessaracoccus</taxon>
    </lineage>
</organism>
<name>A0A1Q2CZR8_9ACTN</name>
<evidence type="ECO:0000313" key="1">
    <source>
        <dbReference type="EMBL" id="AQP51595.1"/>
    </source>
</evidence>
<dbReference type="Pfam" id="PF12663">
    <property type="entry name" value="DUF3788"/>
    <property type="match status" value="1"/>
</dbReference>
<proteinExistence type="predicted"/>
<dbReference type="AlphaFoldDB" id="A0A1Q2CZR8"/>
<evidence type="ECO:0008006" key="3">
    <source>
        <dbReference type="Google" id="ProtNLM"/>
    </source>
</evidence>
<sequence length="155" mass="17483">MGVSDGAPHWQRSHLMNDIPALQNRDLPPTADLIEDALGDTCPIWERFLKALEDPDLRVTVSWRWYVDGGWLGKVMRGTRNFAWLSLWVGVGRVTVYFPEAHRALLVDLDLSETLRARTLHQPPVGTSVPVSIDLRTDADLDDALTVLRQKLTLC</sequence>
<accession>A0A1Q2CZR8</accession>
<dbReference type="InterPro" id="IPR024265">
    <property type="entry name" value="DUF3788"/>
</dbReference>
<dbReference type="EMBL" id="CP019607">
    <property type="protein sequence ID" value="AQP51595.1"/>
    <property type="molecule type" value="Genomic_DNA"/>
</dbReference>
<evidence type="ECO:0000313" key="2">
    <source>
        <dbReference type="Proteomes" id="UP000188235"/>
    </source>
</evidence>
<keyword evidence="2" id="KW-1185">Reference proteome</keyword>
<gene>
    <name evidence="1" type="ORF">BW733_12985</name>
</gene>
<dbReference type="KEGG" id="tfa:BW733_12985"/>
<dbReference type="STRING" id="399497.BW733_12985"/>
<dbReference type="Proteomes" id="UP000188235">
    <property type="component" value="Chromosome"/>
</dbReference>